<evidence type="ECO:0000313" key="8">
    <source>
        <dbReference type="Proteomes" id="UP000694427"/>
    </source>
</evidence>
<dbReference type="GO" id="GO:0004888">
    <property type="term" value="F:transmembrane signaling receptor activity"/>
    <property type="evidence" value="ECO:0007669"/>
    <property type="project" value="TreeGrafter"/>
</dbReference>
<evidence type="ECO:0000313" key="7">
    <source>
        <dbReference type="Ensembl" id="ENSCCRP00010055452.1"/>
    </source>
</evidence>
<keyword evidence="8" id="KW-1185">Reference proteome</keyword>
<dbReference type="Proteomes" id="UP000694427">
    <property type="component" value="Unplaced"/>
</dbReference>
<dbReference type="GO" id="GO:0005886">
    <property type="term" value="C:plasma membrane"/>
    <property type="evidence" value="ECO:0007669"/>
    <property type="project" value="TreeGrafter"/>
</dbReference>
<organism evidence="7 8">
    <name type="scientific">Cyprinus carpio</name>
    <name type="common">Common carp</name>
    <dbReference type="NCBI Taxonomy" id="7962"/>
    <lineage>
        <taxon>Eukaryota</taxon>
        <taxon>Metazoa</taxon>
        <taxon>Chordata</taxon>
        <taxon>Craniata</taxon>
        <taxon>Vertebrata</taxon>
        <taxon>Euteleostomi</taxon>
        <taxon>Actinopterygii</taxon>
        <taxon>Neopterygii</taxon>
        <taxon>Teleostei</taxon>
        <taxon>Ostariophysi</taxon>
        <taxon>Cypriniformes</taxon>
        <taxon>Cyprinidae</taxon>
        <taxon>Cyprininae</taxon>
        <taxon>Cyprinus</taxon>
    </lineage>
</organism>
<dbReference type="AlphaFoldDB" id="A0A8C1L214"/>
<dbReference type="InterPro" id="IPR013783">
    <property type="entry name" value="Ig-like_fold"/>
</dbReference>
<dbReference type="InterPro" id="IPR007110">
    <property type="entry name" value="Ig-like_dom"/>
</dbReference>
<keyword evidence="3 4" id="KW-0472">Membrane</keyword>
<dbReference type="PANTHER" id="PTHR11860:SF118">
    <property type="entry name" value="CMRF35-LIKE MOLECULE 3-RELATED"/>
    <property type="match status" value="1"/>
</dbReference>
<reference evidence="7" key="1">
    <citation type="submission" date="2025-08" db="UniProtKB">
        <authorList>
            <consortium name="Ensembl"/>
        </authorList>
    </citation>
    <scope>IDENTIFICATION</scope>
</reference>
<evidence type="ECO:0000256" key="2">
    <source>
        <dbReference type="ARBA" id="ARBA00022692"/>
    </source>
</evidence>
<evidence type="ECO:0000256" key="3">
    <source>
        <dbReference type="ARBA" id="ARBA00023136"/>
    </source>
</evidence>
<dbReference type="PROSITE" id="PS50835">
    <property type="entry name" value="IG_LIKE"/>
    <property type="match status" value="1"/>
</dbReference>
<feature type="chain" id="PRO_5034381559" description="Ig-like domain-containing protein" evidence="5">
    <location>
        <begin position="22"/>
        <end position="343"/>
    </location>
</feature>
<dbReference type="Gene3D" id="2.60.40.10">
    <property type="entry name" value="Immunoglobulins"/>
    <property type="match status" value="2"/>
</dbReference>
<evidence type="ECO:0000256" key="1">
    <source>
        <dbReference type="ARBA" id="ARBA00004370"/>
    </source>
</evidence>
<feature type="domain" description="Ig-like" evidence="6">
    <location>
        <begin position="52"/>
        <end position="117"/>
    </location>
</feature>
<dbReference type="InterPro" id="IPR013106">
    <property type="entry name" value="Ig_V-set"/>
</dbReference>
<evidence type="ECO:0000259" key="6">
    <source>
        <dbReference type="PROSITE" id="PS50835"/>
    </source>
</evidence>
<dbReference type="SUPFAM" id="SSF48726">
    <property type="entry name" value="Immunoglobulin"/>
    <property type="match status" value="2"/>
</dbReference>
<evidence type="ECO:0000256" key="4">
    <source>
        <dbReference type="SAM" id="Phobius"/>
    </source>
</evidence>
<dbReference type="Ensembl" id="ENSCCRT00010060770.1">
    <property type="protein sequence ID" value="ENSCCRP00010055452.1"/>
    <property type="gene ID" value="ENSCCRG00010023530.1"/>
</dbReference>
<sequence length="343" mass="37511">MMMKTLLFFTICLIKGHMGDAANAVTGITGGSVIIHCVYKPESTKASVKSFCKGSGSECTTMTEVKNDLWIPEERFSLTDDKTLGFISVLIRNLTMNDSGTYRCKADSKLIQEKKLDVEEGSCCGTSEEQTAYVRGTAVIRCKCPEKYNSGIMQLFKLQNASLQSCLTIGGAIDPRFSLYENKQEQVFTVTIVNISRHDAGVYFCGAHVTNNHLTKSSYSPLFTEIQLHVTEKTDASTLSDLHVIITVCVCLVLLLAGGLSVLLLKRRCKKTQGSGSSDQRSTGDYDEVVSSAYYATIPDSGNTSLHPSAQKPITLNTVYDTAHLPTNPSDSDFYTLAEQPKI</sequence>
<keyword evidence="5" id="KW-0732">Signal</keyword>
<dbReference type="InterPro" id="IPR050671">
    <property type="entry name" value="CD300_family_receptors"/>
</dbReference>
<dbReference type="InterPro" id="IPR036179">
    <property type="entry name" value="Ig-like_dom_sf"/>
</dbReference>
<reference evidence="7" key="2">
    <citation type="submission" date="2025-09" db="UniProtKB">
        <authorList>
            <consortium name="Ensembl"/>
        </authorList>
    </citation>
    <scope>IDENTIFICATION</scope>
</reference>
<keyword evidence="2 4" id="KW-0812">Transmembrane</keyword>
<feature type="transmembrane region" description="Helical" evidence="4">
    <location>
        <begin position="242"/>
        <end position="265"/>
    </location>
</feature>
<feature type="signal peptide" evidence="5">
    <location>
        <begin position="1"/>
        <end position="21"/>
    </location>
</feature>
<name>A0A8C1L214_CYPCA</name>
<evidence type="ECO:0000256" key="5">
    <source>
        <dbReference type="SAM" id="SignalP"/>
    </source>
</evidence>
<dbReference type="PANTHER" id="PTHR11860">
    <property type="entry name" value="POLYMERIC-IMMUNOGLOBULIN RECEPTOR"/>
    <property type="match status" value="1"/>
</dbReference>
<protein>
    <recommendedName>
        <fullName evidence="6">Ig-like domain-containing protein</fullName>
    </recommendedName>
</protein>
<accession>A0A8C1L214</accession>
<keyword evidence="4" id="KW-1133">Transmembrane helix</keyword>
<dbReference type="SMART" id="SM00409">
    <property type="entry name" value="IG"/>
    <property type="match status" value="2"/>
</dbReference>
<proteinExistence type="predicted"/>
<comment type="subcellular location">
    <subcellularLocation>
        <location evidence="1">Membrane</location>
    </subcellularLocation>
</comment>
<dbReference type="Pfam" id="PF07686">
    <property type="entry name" value="V-set"/>
    <property type="match status" value="2"/>
</dbReference>
<dbReference type="InterPro" id="IPR003599">
    <property type="entry name" value="Ig_sub"/>
</dbReference>